<keyword evidence="8" id="KW-1185">Reference proteome</keyword>
<feature type="transmembrane region" description="Helical" evidence="6">
    <location>
        <begin position="360"/>
        <end position="380"/>
    </location>
</feature>
<evidence type="ECO:0008006" key="9">
    <source>
        <dbReference type="Google" id="ProtNLM"/>
    </source>
</evidence>
<feature type="transmembrane region" description="Helical" evidence="6">
    <location>
        <begin position="41"/>
        <end position="64"/>
    </location>
</feature>
<keyword evidence="3 6" id="KW-0812">Transmembrane</keyword>
<evidence type="ECO:0000256" key="6">
    <source>
        <dbReference type="SAM" id="Phobius"/>
    </source>
</evidence>
<organism evidence="7 8">
    <name type="scientific">Pseudomonas matsuisoli</name>
    <dbReference type="NCBI Taxonomy" id="1515666"/>
    <lineage>
        <taxon>Bacteria</taxon>
        <taxon>Pseudomonadati</taxon>
        <taxon>Pseudomonadota</taxon>
        <taxon>Gammaproteobacteria</taxon>
        <taxon>Pseudomonadales</taxon>
        <taxon>Pseudomonadaceae</taxon>
        <taxon>Pseudomonas</taxon>
    </lineage>
</organism>
<evidence type="ECO:0000256" key="4">
    <source>
        <dbReference type="ARBA" id="ARBA00022989"/>
    </source>
</evidence>
<comment type="subcellular location">
    <subcellularLocation>
        <location evidence="1">Cell membrane</location>
        <topology evidence="1">Multi-pass membrane protein</topology>
    </subcellularLocation>
</comment>
<evidence type="ECO:0000313" key="7">
    <source>
        <dbReference type="EMBL" id="GGK09203.1"/>
    </source>
</evidence>
<keyword evidence="5 6" id="KW-0472">Membrane</keyword>
<evidence type="ECO:0000256" key="1">
    <source>
        <dbReference type="ARBA" id="ARBA00004651"/>
    </source>
</evidence>
<reference evidence="7" key="2">
    <citation type="submission" date="2020-09" db="EMBL/GenBank/DDBJ databases">
        <authorList>
            <person name="Sun Q."/>
            <person name="Ohkuma M."/>
        </authorList>
    </citation>
    <scope>NUCLEOTIDE SEQUENCE</scope>
    <source>
        <strain evidence="7">JCM 30078</strain>
    </source>
</reference>
<feature type="transmembrane region" description="Helical" evidence="6">
    <location>
        <begin position="101"/>
        <end position="122"/>
    </location>
</feature>
<feature type="transmembrane region" description="Helical" evidence="6">
    <location>
        <begin position="14"/>
        <end position="35"/>
    </location>
</feature>
<dbReference type="Proteomes" id="UP000635983">
    <property type="component" value="Unassembled WGS sequence"/>
</dbReference>
<accession>A0A917Q392</accession>
<sequence length="419" mass="46549">MIFLNTLLVRLTNAGLRGLTLLSKFALVFFLAGFLEPQDLGLYGLLAAGVGYSLYLLGFDFYIFTTRELIGTNRSSWGAILKAQCALSLVLYGIFMPLLMLVFFSGLLPWAVVGWFFLLLVLEHLAQELNRLLIAASEQIWASIVLFLRSGLWAILAVVVMWMAPERQSLETVLQWWAVGSALAVLTGFTKVYGMRLGSWDTSVDWGWIRKGLKVVIPFLVATLAVRALFTADRYVFEYLQGLQALGAYVLFAGMCSALLAFLDAAVFAFAYPKLIADWKAGQYDRFLTGMKSMAMQTSVVVTLFVFSSVLLLGSLLDWIGKTVYLEYEEVFYWLLAATVLYGVSMIPHYGLYAMGEDKPIIRSHIGSIFVFCICVFVLAEPLRALAVPVSLCVVFAALTIWKGGALLRQRGKCSAIYS</sequence>
<feature type="transmembrane region" description="Helical" evidence="6">
    <location>
        <begin position="249"/>
        <end position="273"/>
    </location>
</feature>
<dbReference type="EMBL" id="BMPO01000012">
    <property type="protein sequence ID" value="GGK09203.1"/>
    <property type="molecule type" value="Genomic_DNA"/>
</dbReference>
<feature type="transmembrane region" description="Helical" evidence="6">
    <location>
        <begin position="143"/>
        <end position="164"/>
    </location>
</feature>
<feature type="transmembrane region" description="Helical" evidence="6">
    <location>
        <begin position="386"/>
        <end position="408"/>
    </location>
</feature>
<dbReference type="PANTHER" id="PTHR30250:SF11">
    <property type="entry name" value="O-ANTIGEN TRANSPORTER-RELATED"/>
    <property type="match status" value="1"/>
</dbReference>
<proteinExistence type="predicted"/>
<dbReference type="AlphaFoldDB" id="A0A917Q392"/>
<keyword evidence="4 6" id="KW-1133">Transmembrane helix</keyword>
<feature type="transmembrane region" description="Helical" evidence="6">
    <location>
        <begin position="215"/>
        <end position="237"/>
    </location>
</feature>
<feature type="transmembrane region" description="Helical" evidence="6">
    <location>
        <begin position="294"/>
        <end position="320"/>
    </location>
</feature>
<evidence type="ECO:0000256" key="5">
    <source>
        <dbReference type="ARBA" id="ARBA00023136"/>
    </source>
</evidence>
<gene>
    <name evidence="7" type="ORF">GCM10009304_39190</name>
</gene>
<reference evidence="7" key="1">
    <citation type="journal article" date="2014" name="Int. J. Syst. Evol. Microbiol.">
        <title>Complete genome sequence of Corynebacterium casei LMG S-19264T (=DSM 44701T), isolated from a smear-ripened cheese.</title>
        <authorList>
            <consortium name="US DOE Joint Genome Institute (JGI-PGF)"/>
            <person name="Walter F."/>
            <person name="Albersmeier A."/>
            <person name="Kalinowski J."/>
            <person name="Ruckert C."/>
        </authorList>
    </citation>
    <scope>NUCLEOTIDE SEQUENCE</scope>
    <source>
        <strain evidence="7">JCM 30078</strain>
    </source>
</reference>
<protein>
    <recommendedName>
        <fullName evidence="9">Membrane protein involved in the export of O-antigen and teichoic acid</fullName>
    </recommendedName>
</protein>
<dbReference type="GO" id="GO:0005886">
    <property type="term" value="C:plasma membrane"/>
    <property type="evidence" value="ECO:0007669"/>
    <property type="project" value="UniProtKB-SubCell"/>
</dbReference>
<keyword evidence="2" id="KW-1003">Cell membrane</keyword>
<feature type="transmembrane region" description="Helical" evidence="6">
    <location>
        <begin position="332"/>
        <end position="353"/>
    </location>
</feature>
<dbReference type="PANTHER" id="PTHR30250">
    <property type="entry name" value="PST FAMILY PREDICTED COLANIC ACID TRANSPORTER"/>
    <property type="match status" value="1"/>
</dbReference>
<comment type="caution">
    <text evidence="7">The sequence shown here is derived from an EMBL/GenBank/DDBJ whole genome shotgun (WGS) entry which is preliminary data.</text>
</comment>
<name>A0A917Q392_9PSED</name>
<dbReference type="RefSeq" id="WP_188985830.1">
    <property type="nucleotide sequence ID" value="NZ_BMPO01000012.1"/>
</dbReference>
<feature type="transmembrane region" description="Helical" evidence="6">
    <location>
        <begin position="76"/>
        <end position="95"/>
    </location>
</feature>
<dbReference type="InterPro" id="IPR050833">
    <property type="entry name" value="Poly_Biosynth_Transport"/>
</dbReference>
<evidence type="ECO:0000313" key="8">
    <source>
        <dbReference type="Proteomes" id="UP000635983"/>
    </source>
</evidence>
<evidence type="ECO:0000256" key="3">
    <source>
        <dbReference type="ARBA" id="ARBA00022692"/>
    </source>
</evidence>
<feature type="transmembrane region" description="Helical" evidence="6">
    <location>
        <begin position="176"/>
        <end position="194"/>
    </location>
</feature>
<evidence type="ECO:0000256" key="2">
    <source>
        <dbReference type="ARBA" id="ARBA00022475"/>
    </source>
</evidence>